<dbReference type="InterPro" id="IPR042100">
    <property type="entry name" value="Bug_dom1"/>
</dbReference>
<gene>
    <name evidence="2" type="ORF">GJW-30_1_02106</name>
</gene>
<dbReference type="Pfam" id="PF03401">
    <property type="entry name" value="TctC"/>
    <property type="match status" value="1"/>
</dbReference>
<accession>A0A0S3PUD0</accession>
<dbReference type="AlphaFoldDB" id="A0A0S3PUD0"/>
<dbReference type="PANTHER" id="PTHR42928">
    <property type="entry name" value="TRICARBOXYLATE-BINDING PROTEIN"/>
    <property type="match status" value="1"/>
</dbReference>
<sequence>MTERFAMARRKVLASACILPFAGRVARGQAQWPTQPVKIILGQPAGSGSDPMVRGLATHLSAAFGQPFIVDNRPGAGGNVAAAAVAQSSDDHTLGVVLGGPTTTAKLLTASLPYDPARDFKPISLLNRTPFVLTVHPATFPGGTFADWIDRLRAQPGKFSYASIGPGTVTHLAMEEIKAKLGVDIVHVPYRGFPQATLDLIEGRVHAMFNIMSAAAEHATTGRIAALMQTGATRMTPIKDVPTLQEAGLPTQPFFGWSGVIAPSSWPNERANAVSKIIRDALRTDPAARGGLDKLGAEIVGSGPAELASLQGSESERWGGVIRSLGLKPV</sequence>
<dbReference type="PANTHER" id="PTHR42928:SF5">
    <property type="entry name" value="BLR1237 PROTEIN"/>
    <property type="match status" value="1"/>
</dbReference>
<evidence type="ECO:0000256" key="1">
    <source>
        <dbReference type="ARBA" id="ARBA00006987"/>
    </source>
</evidence>
<dbReference type="PIRSF" id="PIRSF017082">
    <property type="entry name" value="YflP"/>
    <property type="match status" value="1"/>
</dbReference>
<keyword evidence="3" id="KW-1185">Reference proteome</keyword>
<organism evidence="2 3">
    <name type="scientific">Variibacter gotjawalensis</name>
    <dbReference type="NCBI Taxonomy" id="1333996"/>
    <lineage>
        <taxon>Bacteria</taxon>
        <taxon>Pseudomonadati</taxon>
        <taxon>Pseudomonadota</taxon>
        <taxon>Alphaproteobacteria</taxon>
        <taxon>Hyphomicrobiales</taxon>
        <taxon>Nitrobacteraceae</taxon>
        <taxon>Variibacter</taxon>
    </lineage>
</organism>
<dbReference type="KEGG" id="vgo:GJW-30_1_02106"/>
<protein>
    <submittedName>
        <fullName evidence="2">Tripartite tricarboxylate transporter family receptor</fullName>
    </submittedName>
</protein>
<dbReference type="EMBL" id="AP014946">
    <property type="protein sequence ID" value="BAT59573.1"/>
    <property type="molecule type" value="Genomic_DNA"/>
</dbReference>
<reference evidence="2 3" key="1">
    <citation type="submission" date="2015-08" db="EMBL/GenBank/DDBJ databases">
        <title>Investigation of the bacterial diversity of lava forest soil.</title>
        <authorList>
            <person name="Lee J.S."/>
        </authorList>
    </citation>
    <scope>NUCLEOTIDE SEQUENCE [LARGE SCALE GENOMIC DNA]</scope>
    <source>
        <strain evidence="2 3">GJW-30</strain>
    </source>
</reference>
<dbReference type="Gene3D" id="3.40.190.150">
    <property type="entry name" value="Bordetella uptake gene, domain 1"/>
    <property type="match status" value="1"/>
</dbReference>
<dbReference type="InterPro" id="IPR005064">
    <property type="entry name" value="BUG"/>
</dbReference>
<comment type="similarity">
    <text evidence="1">Belongs to the UPF0065 (bug) family.</text>
</comment>
<dbReference type="OrthoDB" id="9780943at2"/>
<name>A0A0S3PUD0_9BRAD</name>
<evidence type="ECO:0000313" key="3">
    <source>
        <dbReference type="Proteomes" id="UP000236884"/>
    </source>
</evidence>
<evidence type="ECO:0000313" key="2">
    <source>
        <dbReference type="EMBL" id="BAT59573.1"/>
    </source>
</evidence>
<dbReference type="Gene3D" id="3.40.190.10">
    <property type="entry name" value="Periplasmic binding protein-like II"/>
    <property type="match status" value="1"/>
</dbReference>
<dbReference type="Proteomes" id="UP000236884">
    <property type="component" value="Chromosome"/>
</dbReference>
<proteinExistence type="inferred from homology"/>
<keyword evidence="2" id="KW-0675">Receptor</keyword>
<dbReference type="SUPFAM" id="SSF53850">
    <property type="entry name" value="Periplasmic binding protein-like II"/>
    <property type="match status" value="1"/>
</dbReference>